<sequence>MDLPEEDHHHRRNPNGNGLYKLLMNGPESAFFEIRLFYVRLCAPDSAPAHLTLTVLRRESGGAVPLEINGRRVPAAEPASLSLRRDRLGGARGEATYVSTDGVRVGGAVDFEVHDEHDELVLCGSLERMELPWSDGAVGPDKDLRTGWSLDCCCAAGGGGSRAGKSQPLIEVYIAGCCAASPLILTQMVNANARKNGKQGTLDVILEDEETSGKDNGNVGGEGLVHRRTPLMVGGDGETDECDSEIKLGRGYHPEGIYPDDEDGELSWFNAGVRVGVGIGLGMCLGIGIGVGVLMRSYQATTRTFRRRFL</sequence>
<evidence type="ECO:0000256" key="1">
    <source>
        <dbReference type="SAM" id="Phobius"/>
    </source>
</evidence>
<dbReference type="EMBL" id="JAUJYO010000011">
    <property type="protein sequence ID" value="KAK1305293.1"/>
    <property type="molecule type" value="Genomic_DNA"/>
</dbReference>
<organism evidence="2 3">
    <name type="scientific">Acorus calamus</name>
    <name type="common">Sweet flag</name>
    <dbReference type="NCBI Taxonomy" id="4465"/>
    <lineage>
        <taxon>Eukaryota</taxon>
        <taxon>Viridiplantae</taxon>
        <taxon>Streptophyta</taxon>
        <taxon>Embryophyta</taxon>
        <taxon>Tracheophyta</taxon>
        <taxon>Spermatophyta</taxon>
        <taxon>Magnoliopsida</taxon>
        <taxon>Liliopsida</taxon>
        <taxon>Acoraceae</taxon>
        <taxon>Acorus</taxon>
    </lineage>
</organism>
<comment type="caution">
    <text evidence="2">The sequence shown here is derived from an EMBL/GenBank/DDBJ whole genome shotgun (WGS) entry which is preliminary data.</text>
</comment>
<reference evidence="2" key="2">
    <citation type="submission" date="2023-06" db="EMBL/GenBank/DDBJ databases">
        <authorList>
            <person name="Ma L."/>
            <person name="Liu K.-W."/>
            <person name="Li Z."/>
            <person name="Hsiao Y.-Y."/>
            <person name="Qi Y."/>
            <person name="Fu T."/>
            <person name="Tang G."/>
            <person name="Zhang D."/>
            <person name="Sun W.-H."/>
            <person name="Liu D.-K."/>
            <person name="Li Y."/>
            <person name="Chen G.-Z."/>
            <person name="Liu X.-D."/>
            <person name="Liao X.-Y."/>
            <person name="Jiang Y.-T."/>
            <person name="Yu X."/>
            <person name="Hao Y."/>
            <person name="Huang J."/>
            <person name="Zhao X.-W."/>
            <person name="Ke S."/>
            <person name="Chen Y.-Y."/>
            <person name="Wu W.-L."/>
            <person name="Hsu J.-L."/>
            <person name="Lin Y.-F."/>
            <person name="Huang M.-D."/>
            <person name="Li C.-Y."/>
            <person name="Huang L."/>
            <person name="Wang Z.-W."/>
            <person name="Zhao X."/>
            <person name="Zhong W.-Y."/>
            <person name="Peng D.-H."/>
            <person name="Ahmad S."/>
            <person name="Lan S."/>
            <person name="Zhang J.-S."/>
            <person name="Tsai W.-C."/>
            <person name="Van De Peer Y."/>
            <person name="Liu Z.-J."/>
        </authorList>
    </citation>
    <scope>NUCLEOTIDE SEQUENCE</scope>
    <source>
        <strain evidence="2">CP</strain>
        <tissue evidence="2">Leaves</tissue>
    </source>
</reference>
<keyword evidence="1" id="KW-1133">Transmembrane helix</keyword>
<keyword evidence="1" id="KW-0812">Transmembrane</keyword>
<dbReference type="Proteomes" id="UP001180020">
    <property type="component" value="Unassembled WGS sequence"/>
</dbReference>
<evidence type="ECO:0000313" key="2">
    <source>
        <dbReference type="EMBL" id="KAK1305293.1"/>
    </source>
</evidence>
<accession>A0AAV9DVI7</accession>
<evidence type="ECO:0000313" key="3">
    <source>
        <dbReference type="Proteomes" id="UP001180020"/>
    </source>
</evidence>
<dbReference type="AlphaFoldDB" id="A0AAV9DVI7"/>
<gene>
    <name evidence="2" type="ORF">QJS10_CPB11g01918</name>
</gene>
<keyword evidence="1" id="KW-0472">Membrane</keyword>
<reference evidence="2" key="1">
    <citation type="journal article" date="2023" name="Nat. Commun.">
        <title>Diploid and tetraploid genomes of Acorus and the evolution of monocots.</title>
        <authorList>
            <person name="Ma L."/>
            <person name="Liu K.W."/>
            <person name="Li Z."/>
            <person name="Hsiao Y.Y."/>
            <person name="Qi Y."/>
            <person name="Fu T."/>
            <person name="Tang G.D."/>
            <person name="Zhang D."/>
            <person name="Sun W.H."/>
            <person name="Liu D.K."/>
            <person name="Li Y."/>
            <person name="Chen G.Z."/>
            <person name="Liu X.D."/>
            <person name="Liao X.Y."/>
            <person name="Jiang Y.T."/>
            <person name="Yu X."/>
            <person name="Hao Y."/>
            <person name="Huang J."/>
            <person name="Zhao X.W."/>
            <person name="Ke S."/>
            <person name="Chen Y.Y."/>
            <person name="Wu W.L."/>
            <person name="Hsu J.L."/>
            <person name="Lin Y.F."/>
            <person name="Huang M.D."/>
            <person name="Li C.Y."/>
            <person name="Huang L."/>
            <person name="Wang Z.W."/>
            <person name="Zhao X."/>
            <person name="Zhong W.Y."/>
            <person name="Peng D.H."/>
            <person name="Ahmad S."/>
            <person name="Lan S."/>
            <person name="Zhang J.S."/>
            <person name="Tsai W.C."/>
            <person name="Van de Peer Y."/>
            <person name="Liu Z.J."/>
        </authorList>
    </citation>
    <scope>NUCLEOTIDE SEQUENCE</scope>
    <source>
        <strain evidence="2">CP</strain>
    </source>
</reference>
<feature type="transmembrane region" description="Helical" evidence="1">
    <location>
        <begin position="275"/>
        <end position="298"/>
    </location>
</feature>
<protein>
    <submittedName>
        <fullName evidence="2">Uncharacterized protein</fullName>
    </submittedName>
</protein>
<name>A0AAV9DVI7_ACOCL</name>
<dbReference type="PANTHER" id="PTHR37244">
    <property type="entry name" value="NADP-SPECIFIC GLUTAMATE DEHYDROGENASE"/>
    <property type="match status" value="1"/>
</dbReference>
<dbReference type="PANTHER" id="PTHR37244:SF1">
    <property type="entry name" value="NADP-SPECIFIC GLUTAMATE DEHYDROGENASE"/>
    <property type="match status" value="1"/>
</dbReference>
<proteinExistence type="predicted"/>
<keyword evidence="3" id="KW-1185">Reference proteome</keyword>